<keyword evidence="2" id="KW-1185">Reference proteome</keyword>
<accession>A0A0V1HDY9</accession>
<evidence type="ECO:0000313" key="1">
    <source>
        <dbReference type="EMBL" id="KRZ08843.1"/>
    </source>
</evidence>
<name>A0A0V1HDY9_9BILA</name>
<dbReference type="EMBL" id="JYDP01000080">
    <property type="protein sequence ID" value="KRZ08843.1"/>
    <property type="molecule type" value="Genomic_DNA"/>
</dbReference>
<evidence type="ECO:0000313" key="2">
    <source>
        <dbReference type="Proteomes" id="UP000055024"/>
    </source>
</evidence>
<comment type="caution">
    <text evidence="1">The sequence shown here is derived from an EMBL/GenBank/DDBJ whole genome shotgun (WGS) entry which is preliminary data.</text>
</comment>
<sequence>MLVFRRASIRPIPTDNLFSFLDHTSSSNTDCSSSRLVANGALSGSLFPCDSYCLQANISPHKFIALNNNDNQRETVLLNELNNSAQAESLYKRRLTTPLFYAEYPTTLFNCSSFLIYIHASSSIPGIENFQHTHWQYRLPIIFSRGQILDNCQLFPVFDVAFARS</sequence>
<protein>
    <submittedName>
        <fullName evidence="1">Uncharacterized protein</fullName>
    </submittedName>
</protein>
<organism evidence="1 2">
    <name type="scientific">Trichinella zimbabwensis</name>
    <dbReference type="NCBI Taxonomy" id="268475"/>
    <lineage>
        <taxon>Eukaryota</taxon>
        <taxon>Metazoa</taxon>
        <taxon>Ecdysozoa</taxon>
        <taxon>Nematoda</taxon>
        <taxon>Enoplea</taxon>
        <taxon>Dorylaimia</taxon>
        <taxon>Trichinellida</taxon>
        <taxon>Trichinellidae</taxon>
        <taxon>Trichinella</taxon>
    </lineage>
</organism>
<reference evidence="1 2" key="1">
    <citation type="submission" date="2015-01" db="EMBL/GenBank/DDBJ databases">
        <title>Evolution of Trichinella species and genotypes.</title>
        <authorList>
            <person name="Korhonen P.K."/>
            <person name="Edoardo P."/>
            <person name="Giuseppe L.R."/>
            <person name="Gasser R.B."/>
        </authorList>
    </citation>
    <scope>NUCLEOTIDE SEQUENCE [LARGE SCALE GENOMIC DNA]</scope>
    <source>
        <strain evidence="1">ISS1029</strain>
    </source>
</reference>
<dbReference type="AlphaFoldDB" id="A0A0V1HDY9"/>
<gene>
    <name evidence="1" type="ORF">T11_11841</name>
</gene>
<proteinExistence type="predicted"/>
<dbReference type="OrthoDB" id="10583734at2759"/>
<dbReference type="Proteomes" id="UP000055024">
    <property type="component" value="Unassembled WGS sequence"/>
</dbReference>